<dbReference type="EMBL" id="MPDK01000029">
    <property type="protein sequence ID" value="PWI56710.1"/>
    <property type="molecule type" value="Genomic_DNA"/>
</dbReference>
<keyword evidence="3" id="KW-1185">Reference proteome</keyword>
<proteinExistence type="predicted"/>
<organism evidence="2 3">
    <name type="scientific">Sulfoacidibacillus thermotolerans</name>
    <name type="common">Acidibacillus sulfuroxidans</name>
    <dbReference type="NCBI Taxonomy" id="1765684"/>
    <lineage>
        <taxon>Bacteria</taxon>
        <taxon>Bacillati</taxon>
        <taxon>Bacillota</taxon>
        <taxon>Bacilli</taxon>
        <taxon>Bacillales</taxon>
        <taxon>Alicyclobacillaceae</taxon>
        <taxon>Sulfoacidibacillus</taxon>
    </lineage>
</organism>
<reference evidence="2 3" key="1">
    <citation type="submission" date="2016-11" db="EMBL/GenBank/DDBJ databases">
        <title>Comparative genomics of Acidibacillus ferroxidans species.</title>
        <authorList>
            <person name="Oliveira G."/>
            <person name="Nunes G."/>
            <person name="Oliveira R."/>
            <person name="Araujo F."/>
            <person name="Salim A."/>
            <person name="Scholte L."/>
            <person name="Morais D."/>
            <person name="Nancucheo I."/>
            <person name="Johnson D.B."/>
            <person name="Grail B."/>
            <person name="Bittencourt J."/>
            <person name="Valadares R."/>
        </authorList>
    </citation>
    <scope>NUCLEOTIDE SEQUENCE [LARGE SCALE GENOMIC DNA]</scope>
    <source>
        <strain evidence="2 3">Y002</strain>
    </source>
</reference>
<dbReference type="OrthoDB" id="9813630at2"/>
<sequence length="129" mass="14892">MPFSFHGIDHIQLAAPKGCESEARHFFSNILMWQEIPKPEALQKNGGVWFRCGAHQVHIGVDPHFTPAKKAHPAFYVQNLEDLREHIVANGYTVQEDALLPGAERFYVMDPFGNRLEFLEWMHTENHVR</sequence>
<dbReference type="PROSITE" id="PS51819">
    <property type="entry name" value="VOC"/>
    <property type="match status" value="1"/>
</dbReference>
<name>A0A2U3D614_SULT2</name>
<dbReference type="Proteomes" id="UP000245380">
    <property type="component" value="Unassembled WGS sequence"/>
</dbReference>
<dbReference type="SUPFAM" id="SSF54593">
    <property type="entry name" value="Glyoxalase/Bleomycin resistance protein/Dihydroxybiphenyl dioxygenase"/>
    <property type="match status" value="1"/>
</dbReference>
<protein>
    <submittedName>
        <fullName evidence="2">Glyoxalase</fullName>
    </submittedName>
</protein>
<dbReference type="Gene3D" id="3.10.180.10">
    <property type="entry name" value="2,3-Dihydroxybiphenyl 1,2-Dioxygenase, domain 1"/>
    <property type="match status" value="1"/>
</dbReference>
<dbReference type="PANTHER" id="PTHR39175:SF1">
    <property type="entry name" value="FAMILY PROTEIN, PUTATIVE (AFU_ORTHOLOGUE AFUA_3G15060)-RELATED"/>
    <property type="match status" value="1"/>
</dbReference>
<dbReference type="PANTHER" id="PTHR39175">
    <property type="entry name" value="FAMILY PROTEIN, PUTATIVE (AFU_ORTHOLOGUE AFUA_3G15060)-RELATED"/>
    <property type="match status" value="1"/>
</dbReference>
<evidence type="ECO:0000313" key="3">
    <source>
        <dbReference type="Proteomes" id="UP000245380"/>
    </source>
</evidence>
<dbReference type="RefSeq" id="WP_109431512.1">
    <property type="nucleotide sequence ID" value="NZ_MPDK01000029.1"/>
</dbReference>
<dbReference type="AlphaFoldDB" id="A0A2U3D614"/>
<gene>
    <name evidence="2" type="ORF">BM613_12355</name>
</gene>
<dbReference type="InterPro" id="IPR037523">
    <property type="entry name" value="VOC_core"/>
</dbReference>
<dbReference type="InterPro" id="IPR029068">
    <property type="entry name" value="Glyas_Bleomycin-R_OHBP_Dase"/>
</dbReference>
<comment type="caution">
    <text evidence="2">The sequence shown here is derived from an EMBL/GenBank/DDBJ whole genome shotgun (WGS) entry which is preliminary data.</text>
</comment>
<evidence type="ECO:0000313" key="2">
    <source>
        <dbReference type="EMBL" id="PWI56710.1"/>
    </source>
</evidence>
<feature type="domain" description="VOC" evidence="1">
    <location>
        <begin position="7"/>
        <end position="121"/>
    </location>
</feature>
<evidence type="ECO:0000259" key="1">
    <source>
        <dbReference type="PROSITE" id="PS51819"/>
    </source>
</evidence>
<accession>A0A2U3D614</accession>